<dbReference type="RefSeq" id="XP_040739207.1">
    <property type="nucleotide sequence ID" value="XM_040890754.1"/>
</dbReference>
<protein>
    <submittedName>
        <fullName evidence="2">Uncharacterized protein</fullName>
    </submittedName>
</protein>
<dbReference type="AlphaFoldDB" id="A0A1Y1VSG8"/>
<comment type="caution">
    <text evidence="2">The sequence shown here is derived from an EMBL/GenBank/DDBJ whole genome shotgun (WGS) entry which is preliminary data.</text>
</comment>
<name>A0A1Y1VSG8_9FUNG</name>
<organism evidence="2 3">
    <name type="scientific">Linderina pennispora</name>
    <dbReference type="NCBI Taxonomy" id="61395"/>
    <lineage>
        <taxon>Eukaryota</taxon>
        <taxon>Fungi</taxon>
        <taxon>Fungi incertae sedis</taxon>
        <taxon>Zoopagomycota</taxon>
        <taxon>Kickxellomycotina</taxon>
        <taxon>Kickxellomycetes</taxon>
        <taxon>Kickxellales</taxon>
        <taxon>Kickxellaceae</taxon>
        <taxon>Linderina</taxon>
    </lineage>
</organism>
<accession>A0A1Y1VSG8</accession>
<dbReference type="GO" id="GO:0016020">
    <property type="term" value="C:membrane"/>
    <property type="evidence" value="ECO:0007669"/>
    <property type="project" value="InterPro"/>
</dbReference>
<proteinExistence type="predicted"/>
<keyword evidence="1" id="KW-1133">Transmembrane helix</keyword>
<dbReference type="EMBL" id="MCFD01000113">
    <property type="protein sequence ID" value="ORX64238.1"/>
    <property type="molecule type" value="Genomic_DNA"/>
</dbReference>
<dbReference type="OrthoDB" id="5519520at2759"/>
<dbReference type="Pfam" id="PF05439">
    <property type="entry name" value="JTB"/>
    <property type="match status" value="1"/>
</dbReference>
<dbReference type="STRING" id="61395.A0A1Y1VSG8"/>
<sequence>MDDYSNEYTCRLISKCQACAPSELNQPFCKLNGYKQEVACEWNGTVPKDYQDSHQLPEYQECAHPEEKDRRDFFRNEFLFIVLGIAAFAVYVWRKKRIGYSRV</sequence>
<gene>
    <name evidence="2" type="ORF">DL89DRAFT_297634</name>
</gene>
<evidence type="ECO:0000256" key="1">
    <source>
        <dbReference type="SAM" id="Phobius"/>
    </source>
</evidence>
<dbReference type="InterPro" id="IPR008657">
    <property type="entry name" value="JTB"/>
</dbReference>
<evidence type="ECO:0000313" key="2">
    <source>
        <dbReference type="EMBL" id="ORX64238.1"/>
    </source>
</evidence>
<dbReference type="GeneID" id="63807402"/>
<dbReference type="Proteomes" id="UP000193922">
    <property type="component" value="Unassembled WGS sequence"/>
</dbReference>
<reference evidence="2 3" key="1">
    <citation type="submission" date="2016-07" db="EMBL/GenBank/DDBJ databases">
        <title>Pervasive Adenine N6-methylation of Active Genes in Fungi.</title>
        <authorList>
            <consortium name="DOE Joint Genome Institute"/>
            <person name="Mondo S.J."/>
            <person name="Dannebaum R.O."/>
            <person name="Kuo R.C."/>
            <person name="Labutti K."/>
            <person name="Haridas S."/>
            <person name="Kuo A."/>
            <person name="Salamov A."/>
            <person name="Ahrendt S.R."/>
            <person name="Lipzen A."/>
            <person name="Sullivan W."/>
            <person name="Andreopoulos W.B."/>
            <person name="Clum A."/>
            <person name="Lindquist E."/>
            <person name="Daum C."/>
            <person name="Ramamoorthy G.K."/>
            <person name="Gryganskyi A."/>
            <person name="Culley D."/>
            <person name="Magnuson J.K."/>
            <person name="James T.Y."/>
            <person name="O'Malley M.A."/>
            <person name="Stajich J.E."/>
            <person name="Spatafora J.W."/>
            <person name="Visel A."/>
            <person name="Grigoriev I.V."/>
        </authorList>
    </citation>
    <scope>NUCLEOTIDE SEQUENCE [LARGE SCALE GENOMIC DNA]</scope>
    <source>
        <strain evidence="2 3">ATCC 12442</strain>
    </source>
</reference>
<keyword evidence="3" id="KW-1185">Reference proteome</keyword>
<evidence type="ECO:0000313" key="3">
    <source>
        <dbReference type="Proteomes" id="UP000193922"/>
    </source>
</evidence>
<feature type="transmembrane region" description="Helical" evidence="1">
    <location>
        <begin position="73"/>
        <end position="93"/>
    </location>
</feature>
<keyword evidence="1" id="KW-0472">Membrane</keyword>
<keyword evidence="1" id="KW-0812">Transmembrane</keyword>